<proteinExistence type="predicted"/>
<organism evidence="3 4">
    <name type="scientific">Chaetomium strumarium</name>
    <dbReference type="NCBI Taxonomy" id="1170767"/>
    <lineage>
        <taxon>Eukaryota</taxon>
        <taxon>Fungi</taxon>
        <taxon>Dikarya</taxon>
        <taxon>Ascomycota</taxon>
        <taxon>Pezizomycotina</taxon>
        <taxon>Sordariomycetes</taxon>
        <taxon>Sordariomycetidae</taxon>
        <taxon>Sordariales</taxon>
        <taxon>Chaetomiaceae</taxon>
        <taxon>Chaetomium</taxon>
    </lineage>
</organism>
<name>A0AAJ0GXW0_9PEZI</name>
<dbReference type="Proteomes" id="UP001273166">
    <property type="component" value="Unassembled WGS sequence"/>
</dbReference>
<reference evidence="3" key="2">
    <citation type="submission" date="2023-06" db="EMBL/GenBank/DDBJ databases">
        <authorList>
            <consortium name="Lawrence Berkeley National Laboratory"/>
            <person name="Mondo S.J."/>
            <person name="Hensen N."/>
            <person name="Bonometti L."/>
            <person name="Westerberg I."/>
            <person name="Brannstrom I.O."/>
            <person name="Guillou S."/>
            <person name="Cros-Aarteil S."/>
            <person name="Calhoun S."/>
            <person name="Haridas S."/>
            <person name="Kuo A."/>
            <person name="Pangilinan J."/>
            <person name="Riley R."/>
            <person name="Labutti K."/>
            <person name="Andreopoulos B."/>
            <person name="Lipzen A."/>
            <person name="Chen C."/>
            <person name="Yanf M."/>
            <person name="Daum C."/>
            <person name="Ng V."/>
            <person name="Clum A."/>
            <person name="Steindorff A."/>
            <person name="Ohm R."/>
            <person name="Martin F."/>
            <person name="Silar P."/>
            <person name="Natvig D."/>
            <person name="Lalanne C."/>
            <person name="Gautier V."/>
            <person name="Ament-Velasquez S.L."/>
            <person name="Kruys A."/>
            <person name="Hutchinson M.I."/>
            <person name="Powell A.J."/>
            <person name="Barry K."/>
            <person name="Miller A.N."/>
            <person name="Grigoriev I.V."/>
            <person name="Debuchy R."/>
            <person name="Gladieux P."/>
            <person name="Thoren M.H."/>
            <person name="Johannesson H."/>
        </authorList>
    </citation>
    <scope>NUCLEOTIDE SEQUENCE</scope>
    <source>
        <strain evidence="3">CBS 333.67</strain>
    </source>
</reference>
<gene>
    <name evidence="3" type="ORF">B0T15DRAFT_523607</name>
</gene>
<feature type="region of interest" description="Disordered" evidence="1">
    <location>
        <begin position="83"/>
        <end position="103"/>
    </location>
</feature>
<evidence type="ECO:0008006" key="5">
    <source>
        <dbReference type="Google" id="ProtNLM"/>
    </source>
</evidence>
<dbReference type="RefSeq" id="XP_062723907.1">
    <property type="nucleotide sequence ID" value="XM_062868703.1"/>
</dbReference>
<protein>
    <recommendedName>
        <fullName evidence="5">Secreted protein</fullName>
    </recommendedName>
</protein>
<evidence type="ECO:0000256" key="1">
    <source>
        <dbReference type="SAM" id="MobiDB-lite"/>
    </source>
</evidence>
<accession>A0AAJ0GXW0</accession>
<keyword evidence="4" id="KW-1185">Reference proteome</keyword>
<feature type="chain" id="PRO_5042548976" description="Secreted protein" evidence="2">
    <location>
        <begin position="20"/>
        <end position="103"/>
    </location>
</feature>
<keyword evidence="2" id="KW-0732">Signal</keyword>
<sequence>MSNVSLFTVIFLLEHLIEASMQNWISVSERLTHLHLQHRRHSKVVELSLVELPTYFNFRKKSGRPHPEPSLRSSINLCASCHSSSRIGRPDSSGFGLYTGVDT</sequence>
<evidence type="ECO:0000256" key="2">
    <source>
        <dbReference type="SAM" id="SignalP"/>
    </source>
</evidence>
<dbReference type="GeneID" id="87887532"/>
<comment type="caution">
    <text evidence="3">The sequence shown here is derived from an EMBL/GenBank/DDBJ whole genome shotgun (WGS) entry which is preliminary data.</text>
</comment>
<dbReference type="EMBL" id="JAUDZG010000002">
    <property type="protein sequence ID" value="KAK3308127.1"/>
    <property type="molecule type" value="Genomic_DNA"/>
</dbReference>
<feature type="signal peptide" evidence="2">
    <location>
        <begin position="1"/>
        <end position="19"/>
    </location>
</feature>
<dbReference type="AlphaFoldDB" id="A0AAJ0GXW0"/>
<evidence type="ECO:0000313" key="4">
    <source>
        <dbReference type="Proteomes" id="UP001273166"/>
    </source>
</evidence>
<evidence type="ECO:0000313" key="3">
    <source>
        <dbReference type="EMBL" id="KAK3308127.1"/>
    </source>
</evidence>
<reference evidence="3" key="1">
    <citation type="journal article" date="2023" name="Mol. Phylogenet. Evol.">
        <title>Genome-scale phylogeny and comparative genomics of the fungal order Sordariales.</title>
        <authorList>
            <person name="Hensen N."/>
            <person name="Bonometti L."/>
            <person name="Westerberg I."/>
            <person name="Brannstrom I.O."/>
            <person name="Guillou S."/>
            <person name="Cros-Aarteil S."/>
            <person name="Calhoun S."/>
            <person name="Haridas S."/>
            <person name="Kuo A."/>
            <person name="Mondo S."/>
            <person name="Pangilinan J."/>
            <person name="Riley R."/>
            <person name="LaButti K."/>
            <person name="Andreopoulos B."/>
            <person name="Lipzen A."/>
            <person name="Chen C."/>
            <person name="Yan M."/>
            <person name="Daum C."/>
            <person name="Ng V."/>
            <person name="Clum A."/>
            <person name="Steindorff A."/>
            <person name="Ohm R.A."/>
            <person name="Martin F."/>
            <person name="Silar P."/>
            <person name="Natvig D.O."/>
            <person name="Lalanne C."/>
            <person name="Gautier V."/>
            <person name="Ament-Velasquez S.L."/>
            <person name="Kruys A."/>
            <person name="Hutchinson M.I."/>
            <person name="Powell A.J."/>
            <person name="Barry K."/>
            <person name="Miller A.N."/>
            <person name="Grigoriev I.V."/>
            <person name="Debuchy R."/>
            <person name="Gladieux P."/>
            <person name="Hiltunen Thoren M."/>
            <person name="Johannesson H."/>
        </authorList>
    </citation>
    <scope>NUCLEOTIDE SEQUENCE</scope>
    <source>
        <strain evidence="3">CBS 333.67</strain>
    </source>
</reference>